<keyword evidence="1" id="KW-0812">Transmembrane</keyword>
<reference evidence="2 3" key="1">
    <citation type="submission" date="2016-11" db="EMBL/GenBank/DDBJ databases">
        <title>Trade-off between light-utilization and light-protection in marine flavobacteria.</title>
        <authorList>
            <person name="Kumagai Y."/>
        </authorList>
    </citation>
    <scope>NUCLEOTIDE SEQUENCE [LARGE SCALE GENOMIC DNA]</scope>
    <source>
        <strain evidence="2 3">ATCC 700397</strain>
    </source>
</reference>
<evidence type="ECO:0000313" key="3">
    <source>
        <dbReference type="Proteomes" id="UP000239522"/>
    </source>
</evidence>
<evidence type="ECO:0000256" key="1">
    <source>
        <dbReference type="SAM" id="Phobius"/>
    </source>
</evidence>
<proteinExistence type="predicted"/>
<keyword evidence="1" id="KW-0472">Membrane</keyword>
<feature type="transmembrane region" description="Helical" evidence="1">
    <location>
        <begin position="20"/>
        <end position="38"/>
    </location>
</feature>
<keyword evidence="1" id="KW-1133">Transmembrane helix</keyword>
<dbReference type="Proteomes" id="UP000239522">
    <property type="component" value="Unassembled WGS sequence"/>
</dbReference>
<keyword evidence="3" id="KW-1185">Reference proteome</keyword>
<evidence type="ECO:0000313" key="2">
    <source>
        <dbReference type="EMBL" id="PQB06964.1"/>
    </source>
</evidence>
<comment type="caution">
    <text evidence="2">The sequence shown here is derived from an EMBL/GenBank/DDBJ whole genome shotgun (WGS) entry which is preliminary data.</text>
</comment>
<name>A0A2S7KWD6_9FLAO</name>
<sequence length="66" mass="7830">MPEQIGFKIEKTRLICSNGFINILLLFNTFLNRLIAIIKMMMIKLNKSHFLFISLQISEFYFVKTN</sequence>
<protein>
    <submittedName>
        <fullName evidence="2">Uncharacterized protein</fullName>
    </submittedName>
</protein>
<gene>
    <name evidence="2" type="ORF">BST83_07210</name>
</gene>
<organism evidence="2 3">
    <name type="scientific">Polaribacter filamentus</name>
    <dbReference type="NCBI Taxonomy" id="53483"/>
    <lineage>
        <taxon>Bacteria</taxon>
        <taxon>Pseudomonadati</taxon>
        <taxon>Bacteroidota</taxon>
        <taxon>Flavobacteriia</taxon>
        <taxon>Flavobacteriales</taxon>
        <taxon>Flavobacteriaceae</taxon>
    </lineage>
</organism>
<dbReference type="EMBL" id="MQUA01000013">
    <property type="protein sequence ID" value="PQB06964.1"/>
    <property type="molecule type" value="Genomic_DNA"/>
</dbReference>
<accession>A0A2S7KWD6</accession>
<dbReference type="AlphaFoldDB" id="A0A2S7KWD6"/>